<evidence type="ECO:0008006" key="3">
    <source>
        <dbReference type="Google" id="ProtNLM"/>
    </source>
</evidence>
<comment type="caution">
    <text evidence="1">The sequence shown here is derived from an EMBL/GenBank/DDBJ whole genome shotgun (WGS) entry which is preliminary data.</text>
</comment>
<evidence type="ECO:0000313" key="1">
    <source>
        <dbReference type="EMBL" id="OFC61633.1"/>
    </source>
</evidence>
<dbReference type="Proteomes" id="UP000175707">
    <property type="component" value="Unassembled WGS sequence"/>
</dbReference>
<protein>
    <recommendedName>
        <fullName evidence="3">Transposase</fullName>
    </recommendedName>
</protein>
<name>A0A1E7YYQ6_9PROT</name>
<organism evidence="1 2">
    <name type="scientific">Acidithiobacillus caldus</name>
    <dbReference type="NCBI Taxonomy" id="33059"/>
    <lineage>
        <taxon>Bacteria</taxon>
        <taxon>Pseudomonadati</taxon>
        <taxon>Pseudomonadota</taxon>
        <taxon>Acidithiobacillia</taxon>
        <taxon>Acidithiobacillales</taxon>
        <taxon>Acidithiobacillaceae</taxon>
        <taxon>Acidithiobacillus</taxon>
    </lineage>
</organism>
<accession>A0A1E7YYQ6</accession>
<evidence type="ECO:0000313" key="2">
    <source>
        <dbReference type="Proteomes" id="UP000175707"/>
    </source>
</evidence>
<dbReference type="EMBL" id="LZYH01000356">
    <property type="protein sequence ID" value="OFC61633.1"/>
    <property type="molecule type" value="Genomic_DNA"/>
</dbReference>
<sequence>MRVAQTKVQGMFLYISREQQERQYTFLEYREGRFGASLPIVRRFSILRGLSCVPGCCRSFYLHLKRQLTDQPNYNRLCRWFVSMGMVGRARVSTVFTKSWGQLMDRGGAWEFCRLVLTQADWHNLLSEERFYDDGIPLEDWAAQRRAQPKDLEGRSGASYEIGYQKRTNEPAASQIGSDVEPLNNRPVESSRVVYLRQVLMGNRHELIIEEPSTVAADAPEVGATVLSIDGLDKKPCVALSIDNGHGRVGIVHNTENHKVHANMARRRKDSTLAPDCSAPGLCNDYARLRCIESISRRRKDVEKCAKPSCAVWRRLVCIFHWPLSPTTQSTRCDRRYFDESATLCKYGKIG</sequence>
<proteinExistence type="predicted"/>
<reference evidence="1 2" key="1">
    <citation type="submission" date="2016-06" db="EMBL/GenBank/DDBJ databases">
        <title>Gene turnover analysis identifies the evolutionary adaptation of the extremophile Acidithiobacillus caldus.</title>
        <authorList>
            <person name="Zhang X."/>
        </authorList>
    </citation>
    <scope>NUCLEOTIDE SEQUENCE [LARGE SCALE GENOMIC DNA]</scope>
    <source>
        <strain evidence="1 2">S1</strain>
    </source>
</reference>
<gene>
    <name evidence="1" type="ORF">BAE30_04355</name>
</gene>
<dbReference type="AlphaFoldDB" id="A0A1E7YYQ6"/>